<accession>A0A1H2E9G2</accession>
<dbReference type="EMBL" id="LT629785">
    <property type="protein sequence ID" value="SDT91328.1"/>
    <property type="molecule type" value="Genomic_DNA"/>
</dbReference>
<dbReference type="PANTHER" id="PTHR43476">
    <property type="entry name" value="3-(3-HYDROXY-PHENYL)PROPIONATE/3-HYDROXYCINNAMIC ACID HYDROXYLASE"/>
    <property type="match status" value="1"/>
</dbReference>
<dbReference type="GO" id="GO:0071949">
    <property type="term" value="F:FAD binding"/>
    <property type="evidence" value="ECO:0007669"/>
    <property type="project" value="InterPro"/>
</dbReference>
<dbReference type="Gene3D" id="3.30.9.10">
    <property type="entry name" value="D-Amino Acid Oxidase, subunit A, domain 2"/>
    <property type="match status" value="1"/>
</dbReference>
<dbReference type="Pfam" id="PF01494">
    <property type="entry name" value="FAD_binding_3"/>
    <property type="match status" value="1"/>
</dbReference>
<dbReference type="STRING" id="364197.SAMN05216296_0508"/>
<dbReference type="InterPro" id="IPR050631">
    <property type="entry name" value="PheA/TfdB_FAD_monoxygenase"/>
</dbReference>
<dbReference type="SUPFAM" id="SSF51905">
    <property type="entry name" value="FAD/NAD(P)-binding domain"/>
    <property type="match status" value="1"/>
</dbReference>
<dbReference type="Proteomes" id="UP000243232">
    <property type="component" value="Chromosome I"/>
</dbReference>
<dbReference type="InterPro" id="IPR036188">
    <property type="entry name" value="FAD/NAD-bd_sf"/>
</dbReference>
<organism evidence="3 4">
    <name type="scientific">Pseudomonas pohangensis</name>
    <dbReference type="NCBI Taxonomy" id="364197"/>
    <lineage>
        <taxon>Bacteria</taxon>
        <taxon>Pseudomonadati</taxon>
        <taxon>Pseudomonadota</taxon>
        <taxon>Gammaproteobacteria</taxon>
        <taxon>Pseudomonadales</taxon>
        <taxon>Pseudomonadaceae</taxon>
        <taxon>Pseudomonas</taxon>
    </lineage>
</organism>
<keyword evidence="4" id="KW-1185">Reference proteome</keyword>
<dbReference type="InterPro" id="IPR002938">
    <property type="entry name" value="FAD-bd"/>
</dbReference>
<keyword evidence="1" id="KW-0560">Oxidoreductase</keyword>
<dbReference type="Gene3D" id="3.50.50.60">
    <property type="entry name" value="FAD/NAD(P)-binding domain"/>
    <property type="match status" value="1"/>
</dbReference>
<gene>
    <name evidence="3" type="ORF">SAMN05216296_0508</name>
</gene>
<dbReference type="NCBIfam" id="NF004829">
    <property type="entry name" value="PRK06183.1-3"/>
    <property type="match status" value="1"/>
</dbReference>
<evidence type="ECO:0000313" key="4">
    <source>
        <dbReference type="Proteomes" id="UP000243232"/>
    </source>
</evidence>
<dbReference type="AlphaFoldDB" id="A0A1H2E9G2"/>
<proteinExistence type="predicted"/>
<evidence type="ECO:0000256" key="1">
    <source>
        <dbReference type="ARBA" id="ARBA00023002"/>
    </source>
</evidence>
<sequence length="572" mass="63478">MSKKTTEPQVDVVISGLGPTGLTLANLLGKRGLSVVVLEREPQFYGNARAVYTDDECLRIFQAAGMAEELTRDMLLNATFQWLLPDGQVLHQLIQNARPNGWPVNNLFYQPLLETSLAEGLARYPQVSVRRGREFTRFIQDDQGVTVMHSESRGANYSKPAADQTPAAKNGEEALRARYLVACDGGRSAVRTQLGIKMTGQSFPNPWIVVDIKQKEGENCLRHLPYFSFICDPECPTVSCRQPYGHHRFEFMLMPGQTREHMENPETVRAYLGKYVDVSKVEILRSLVYTFNALVAESWRSGRVLLAGDAAHMTPQFVGQGMNAGVRDAYNLAWKLEAVIKGRARDSLLDSYQSERRPHAKAMIDLSIHMKNFVSTSNPLLGALRNVATRTARSTPGIREYLAEQKFKPRPRYESGAYFGLPRTRRNGVEGEQLPQPQLADFDCRQALLDEVLGEGYALIGYGVDPRAQLTTADQQVLAALDVRYLTLYPAGGRPQGTLSTCIAGAADEWEDMSGECIRRFREAGHVPGAVAIVRPDRFVFAMSKPGQLQAAIDALIEQLGMHSSGQQQVAS</sequence>
<dbReference type="GO" id="GO:0008688">
    <property type="term" value="F:3-(3-hydroxyphenyl)propionate hydroxylase activity"/>
    <property type="evidence" value="ECO:0007669"/>
    <property type="project" value="TreeGrafter"/>
</dbReference>
<dbReference type="OrthoDB" id="8672648at2"/>
<dbReference type="PRINTS" id="PR00420">
    <property type="entry name" value="RNGMNOXGNASE"/>
</dbReference>
<protein>
    <submittedName>
        <fullName evidence="3">3-(3-hydroxy-phenyl)propionate hydroxylase</fullName>
    </submittedName>
</protein>
<dbReference type="GO" id="GO:0019622">
    <property type="term" value="P:3-(3-hydroxy)phenylpropionate catabolic process"/>
    <property type="evidence" value="ECO:0007669"/>
    <property type="project" value="TreeGrafter"/>
</dbReference>
<feature type="domain" description="FAD-binding" evidence="2">
    <location>
        <begin position="10"/>
        <end position="366"/>
    </location>
</feature>
<name>A0A1H2E9G2_9PSED</name>
<reference evidence="4" key="1">
    <citation type="submission" date="2016-10" db="EMBL/GenBank/DDBJ databases">
        <authorList>
            <person name="Varghese N."/>
            <person name="Submissions S."/>
        </authorList>
    </citation>
    <scope>NUCLEOTIDE SEQUENCE [LARGE SCALE GENOMIC DNA]</scope>
    <source>
        <strain evidence="4">DSM 17875</strain>
    </source>
</reference>
<evidence type="ECO:0000313" key="3">
    <source>
        <dbReference type="EMBL" id="SDT91328.1"/>
    </source>
</evidence>
<evidence type="ECO:0000259" key="2">
    <source>
        <dbReference type="Pfam" id="PF01494"/>
    </source>
</evidence>
<dbReference type="PANTHER" id="PTHR43476:SF3">
    <property type="entry name" value="FAD-BINDING MONOOXYGENASE"/>
    <property type="match status" value="1"/>
</dbReference>
<dbReference type="RefSeq" id="WP_090192939.1">
    <property type="nucleotide sequence ID" value="NZ_LT629785.1"/>
</dbReference>